<keyword evidence="23" id="KW-1185">Reference proteome</keyword>
<name>A0A7K9DIM0_9AVES</name>
<dbReference type="FunFam" id="2.30.30.40:FF:000132">
    <property type="entry name" value="jouberin isoform X2"/>
    <property type="match status" value="1"/>
</dbReference>
<evidence type="ECO:0000256" key="10">
    <source>
        <dbReference type="ARBA" id="ARBA00022782"/>
    </source>
</evidence>
<feature type="region of interest" description="Disordered" evidence="20">
    <location>
        <begin position="277"/>
        <end position="318"/>
    </location>
</feature>
<dbReference type="Pfam" id="PF00400">
    <property type="entry name" value="WD40"/>
    <property type="match status" value="4"/>
</dbReference>
<feature type="repeat" description="WD" evidence="19">
    <location>
        <begin position="637"/>
        <end position="678"/>
    </location>
</feature>
<evidence type="ECO:0000256" key="18">
    <source>
        <dbReference type="PROSITE-ProRule" id="PRU00192"/>
    </source>
</evidence>
<comment type="caution">
    <text evidence="22">The sequence shown here is derived from an EMBL/GenBank/DDBJ whole genome shotgun (WGS) entry which is preliminary data.</text>
</comment>
<dbReference type="InterPro" id="IPR015943">
    <property type="entry name" value="WD40/YVTN_repeat-like_dom_sf"/>
</dbReference>
<evidence type="ECO:0000256" key="7">
    <source>
        <dbReference type="ARBA" id="ARBA00022553"/>
    </source>
</evidence>
<proteinExistence type="predicted"/>
<dbReference type="InterPro" id="IPR001680">
    <property type="entry name" value="WD40_rpt"/>
</dbReference>
<dbReference type="SMART" id="SM00320">
    <property type="entry name" value="WD40"/>
    <property type="match status" value="7"/>
</dbReference>
<feature type="compositionally biased region" description="Basic residues" evidence="20">
    <location>
        <begin position="1218"/>
        <end position="1227"/>
    </location>
</feature>
<evidence type="ECO:0000256" key="14">
    <source>
        <dbReference type="ARBA" id="ARBA00023212"/>
    </source>
</evidence>
<dbReference type="Gene3D" id="2.130.10.10">
    <property type="entry name" value="YVTN repeat-like/Quinoprotein amine dehydrogenase"/>
    <property type="match status" value="1"/>
</dbReference>
<keyword evidence="7" id="KW-0597">Phosphoprotein</keyword>
<evidence type="ECO:0000256" key="5">
    <source>
        <dbReference type="ARBA" id="ARBA00022473"/>
    </source>
</evidence>
<protein>
    <recommendedName>
        <fullName evidence="17">Jouberin</fullName>
    </recommendedName>
</protein>
<dbReference type="CDD" id="cd00200">
    <property type="entry name" value="WD40"/>
    <property type="match status" value="1"/>
</dbReference>
<evidence type="ECO:0000256" key="8">
    <source>
        <dbReference type="ARBA" id="ARBA00022574"/>
    </source>
</evidence>
<dbReference type="Gene3D" id="2.30.30.40">
    <property type="entry name" value="SH3 Domains"/>
    <property type="match status" value="1"/>
</dbReference>
<dbReference type="SUPFAM" id="SSF50978">
    <property type="entry name" value="WD40 repeat-like"/>
    <property type="match status" value="1"/>
</dbReference>
<keyword evidence="11" id="KW-0970">Cilium biogenesis/degradation</keyword>
<dbReference type="SUPFAM" id="SSF50044">
    <property type="entry name" value="SH3-domain"/>
    <property type="match status" value="1"/>
</dbReference>
<feature type="domain" description="SH3" evidence="21">
    <location>
        <begin position="1052"/>
        <end position="1112"/>
    </location>
</feature>
<dbReference type="Proteomes" id="UP000518305">
    <property type="component" value="Unassembled WGS sequence"/>
</dbReference>
<feature type="repeat" description="WD" evidence="19">
    <location>
        <begin position="680"/>
        <end position="713"/>
    </location>
</feature>
<dbReference type="OrthoDB" id="2096344at2759"/>
<evidence type="ECO:0000256" key="12">
    <source>
        <dbReference type="ARBA" id="ARBA00022949"/>
    </source>
</evidence>
<dbReference type="GO" id="GO:0005912">
    <property type="term" value="C:adherens junction"/>
    <property type="evidence" value="ECO:0007669"/>
    <property type="project" value="UniProtKB-SubCell"/>
</dbReference>
<evidence type="ECO:0000256" key="16">
    <source>
        <dbReference type="ARBA" id="ARBA00058395"/>
    </source>
</evidence>
<feature type="repeat" description="WD" evidence="19">
    <location>
        <begin position="837"/>
        <end position="866"/>
    </location>
</feature>
<keyword evidence="8 19" id="KW-0853">WD repeat</keyword>
<comment type="subcellular location">
    <subcellularLocation>
        <location evidence="3">Cell junction</location>
        <location evidence="3">Adherens junction</location>
    </subcellularLocation>
    <subcellularLocation>
        <location evidence="2">Cytoplasm</location>
        <location evidence="2">Cytoskeleton</location>
        <location evidence="2">Cilium basal body</location>
    </subcellularLocation>
    <subcellularLocation>
        <location evidence="1">Cytoplasm</location>
        <location evidence="1">Cytoskeleton</location>
        <location evidence="1">Microtubule organizing center</location>
        <location evidence="1">Centrosome</location>
        <location evidence="1">Centriole</location>
    </subcellularLocation>
</comment>
<evidence type="ECO:0000256" key="20">
    <source>
        <dbReference type="SAM" id="MobiDB-lite"/>
    </source>
</evidence>
<dbReference type="InterPro" id="IPR052803">
    <property type="entry name" value="Cilium-Associated_Jouberin"/>
</dbReference>
<dbReference type="PROSITE" id="PS50294">
    <property type="entry name" value="WD_REPEATS_REGION"/>
    <property type="match status" value="2"/>
</dbReference>
<keyword evidence="9" id="KW-0677">Repeat</keyword>
<keyword evidence="10" id="KW-0221">Differentiation</keyword>
<evidence type="ECO:0000256" key="1">
    <source>
        <dbReference type="ARBA" id="ARBA00004114"/>
    </source>
</evidence>
<evidence type="ECO:0000256" key="11">
    <source>
        <dbReference type="ARBA" id="ARBA00022794"/>
    </source>
</evidence>
<feature type="repeat" description="WD" evidence="19">
    <location>
        <begin position="727"/>
        <end position="759"/>
    </location>
</feature>
<evidence type="ECO:0000313" key="22">
    <source>
        <dbReference type="EMBL" id="NXG64581.1"/>
    </source>
</evidence>
<evidence type="ECO:0000256" key="17">
    <source>
        <dbReference type="ARBA" id="ARBA00071144"/>
    </source>
</evidence>
<dbReference type="PROSITE" id="PS50002">
    <property type="entry name" value="SH3"/>
    <property type="match status" value="1"/>
</dbReference>
<keyword evidence="13" id="KW-0969">Cilium</keyword>
<dbReference type="PANTHER" id="PTHR44499">
    <property type="entry name" value="JOUBERIN"/>
    <property type="match status" value="1"/>
</dbReference>
<dbReference type="InterPro" id="IPR036322">
    <property type="entry name" value="WD40_repeat_dom_sf"/>
</dbReference>
<evidence type="ECO:0000256" key="6">
    <source>
        <dbReference type="ARBA" id="ARBA00022490"/>
    </source>
</evidence>
<dbReference type="PROSITE" id="PS50082">
    <property type="entry name" value="WD_REPEATS_2"/>
    <property type="match status" value="4"/>
</dbReference>
<dbReference type="AlphaFoldDB" id="A0A7K9DIM0"/>
<accession>A0A7K9DIM0</accession>
<dbReference type="GO" id="GO:0030154">
    <property type="term" value="P:cell differentiation"/>
    <property type="evidence" value="ECO:0007669"/>
    <property type="project" value="UniProtKB-KW"/>
</dbReference>
<evidence type="ECO:0000256" key="4">
    <source>
        <dbReference type="ARBA" id="ARBA00022443"/>
    </source>
</evidence>
<feature type="compositionally biased region" description="Basic and acidic residues" evidence="20">
    <location>
        <begin position="1153"/>
        <end position="1167"/>
    </location>
</feature>
<keyword evidence="15" id="KW-0966">Cell projection</keyword>
<gene>
    <name evidence="22" type="primary">Ahi1</name>
    <name evidence="22" type="ORF">HEMCOM_R01384</name>
</gene>
<evidence type="ECO:0000259" key="21">
    <source>
        <dbReference type="PROSITE" id="PS50002"/>
    </source>
</evidence>
<keyword evidence="12" id="KW-0965">Cell junction</keyword>
<dbReference type="GO" id="GO:0005814">
    <property type="term" value="C:centriole"/>
    <property type="evidence" value="ECO:0007669"/>
    <property type="project" value="UniProtKB-SubCell"/>
</dbReference>
<keyword evidence="6" id="KW-0963">Cytoplasm</keyword>
<sequence length="1249" mass="141407">LFAVESEAKAKTKVCFEEIFKRHAGLTDTKKSKKKKFPSQENIVLDTFRSNIDLAKESVNDEAIINNTYNPEEESPRFTKNKLREKASLAEKINNDIVSGDKIKQPKSYKKKKKSLVQEQLNEEENLYEAKLESFEEKINDFPKKKTKRKSQTDVPHQEGDRKIKNSLTEVRNVTELEEKEELIRAYQLYVAEDEATAIKKKIRMKLKEQMSEFTSSVQSHEVILNNEVGKKKKKKKQIAVLSEAETSAMSLSELQHEPEEDGNENQSLERLLTSEEQTLEESMEKQKPKAKKVRKKTRKEENTKVAAENDEEMRNSEISTQSKFGFDDDLVLGVYIHRSDRLKTDLLVSHPMVKIHVVDQRNGLYVKKDHSKSEVSSSCEQEQRERVLPIMTQPYDFRQSRSTVPEWEEQVIFNERFNYFIQNTEEDPQVILFFEILDFRRKDEVRSNSDVPIPERGFRKICWAFLKLVGANGVLNVDGKLRLQLYYPPSRTKSHSNVVEVYDWWAKCPRNRYPSTLYVTIRGIKLPDHVAPSFCSMIADQQEQSSATSELQREGSKKSCEPFAKEKKEPCKWTRLPGQACRIPNKQLLSLRGGDLGCFCIRFSHDGKTLAAACAGRNGYPIVLYEIPSGQLLREFYGHFNIVYDLCWSKDNQYLLTASSDGTVRMWKIEMQAASAVRVFPHPSFVYTAKYHPIADSLVVTGCYDSVIRVWNANVEEIYGQLLQELDGHKSFINTLCFDAEGLHMFSGDSSGLIIVWDTSVKGSSQHLFQHWRINKEIKENDIKGTPINHLEVHPNGRRLLIHAKDNTLRIMDLRILATKKFIGATNYREKIHSTLTPCGTFLFSGSEDGKAYVWNPETGDQVAIYSELCFTSPLRDVAFHPHEHMVSFCAFGQNQPILVYIYDYKVAQQEAELVKDLSSSLTTAAPRGPQFFSSFSEIPVQQSSGLSPADQFVSVARTSMRMQKVKQKLDSVTASSNLLLPAPPSLSPHSRLRLPGTLSTPLNALHSFPTKSGCFSPVGNPLSQTLLGRLQTSDDCLTALGVRGGSSCPLGQETVVALYDYTAHRSDELTIHRSDIIQVLYKDNDNWWFGSLANGQQGYFPANYVAGEKEYGEQPSGSLPDSAPLLPEGPTEAEEGSPTLHKMSPVTSKSGDLKFSSERDTDRDSLATQGAKKKKKRIQRSERENQHNLMGLDTPLSSGTANGVENELAAHQGELRKKKKKKKAVRGSNLSTDGKTNTAFEPECYDA</sequence>
<feature type="compositionally biased region" description="Basic residues" evidence="20">
    <location>
        <begin position="289"/>
        <end position="298"/>
    </location>
</feature>
<dbReference type="GO" id="GO:0036064">
    <property type="term" value="C:ciliary basal body"/>
    <property type="evidence" value="ECO:0007669"/>
    <property type="project" value="TreeGrafter"/>
</dbReference>
<dbReference type="InterPro" id="IPR035832">
    <property type="entry name" value="AHI1_SH3"/>
</dbReference>
<dbReference type="InterPro" id="IPR001452">
    <property type="entry name" value="SH3_domain"/>
</dbReference>
<feature type="region of interest" description="Disordered" evidence="20">
    <location>
        <begin position="1113"/>
        <end position="1249"/>
    </location>
</feature>
<dbReference type="CDD" id="cd11812">
    <property type="entry name" value="SH3_AHI-1"/>
    <property type="match status" value="1"/>
</dbReference>
<feature type="region of interest" description="Disordered" evidence="20">
    <location>
        <begin position="143"/>
        <end position="164"/>
    </location>
</feature>
<feature type="compositionally biased region" description="Polar residues" evidence="20">
    <location>
        <begin position="1230"/>
        <end position="1241"/>
    </location>
</feature>
<evidence type="ECO:0000256" key="2">
    <source>
        <dbReference type="ARBA" id="ARBA00004120"/>
    </source>
</evidence>
<feature type="non-terminal residue" evidence="22">
    <location>
        <position position="1"/>
    </location>
</feature>
<reference evidence="22 23" key="1">
    <citation type="submission" date="2019-09" db="EMBL/GenBank/DDBJ databases">
        <title>Bird 10,000 Genomes (B10K) Project - Family phase.</title>
        <authorList>
            <person name="Zhang G."/>
        </authorList>
    </citation>
    <scope>NUCLEOTIDE SEQUENCE [LARGE SCALE GENOMIC DNA]</scope>
    <source>
        <strain evidence="22">B10K-DU-001-23</strain>
        <tissue evidence="22">Muscle</tissue>
    </source>
</reference>
<keyword evidence="5" id="KW-0217">Developmental protein</keyword>
<dbReference type="Pfam" id="PF00018">
    <property type="entry name" value="SH3_1"/>
    <property type="match status" value="1"/>
</dbReference>
<dbReference type="SMART" id="SM00326">
    <property type="entry name" value="SH3"/>
    <property type="match status" value="1"/>
</dbReference>
<dbReference type="InterPro" id="IPR036028">
    <property type="entry name" value="SH3-like_dom_sf"/>
</dbReference>
<dbReference type="FunFam" id="2.130.10.10:FF:000112">
    <property type="entry name" value="jouberin isoform X2"/>
    <property type="match status" value="1"/>
</dbReference>
<evidence type="ECO:0000256" key="13">
    <source>
        <dbReference type="ARBA" id="ARBA00023069"/>
    </source>
</evidence>
<evidence type="ECO:0000256" key="3">
    <source>
        <dbReference type="ARBA" id="ARBA00004536"/>
    </source>
</evidence>
<dbReference type="PANTHER" id="PTHR44499:SF1">
    <property type="entry name" value="JOUBERIN"/>
    <property type="match status" value="1"/>
</dbReference>
<comment type="function">
    <text evidence="16">Involved in vesicle trafficking and required for ciliogenesis, formation of primary non-motile cilium, and recruitment of RAB8A to the basal body of primary cilium. Component of the tectonic-like complex, a complex localized at the transition zone of primary cilia and acting as a barrier that prevents diffusion of transmembrane proteins between the cilia and plasma membranes. Involved in neuronal differentiation. As a positive modulator of classical Wnt signaling, may play a crucial role in ciliary signaling during cerebellum embryonic development.</text>
</comment>
<dbReference type="GO" id="GO:0044458">
    <property type="term" value="P:motile cilium assembly"/>
    <property type="evidence" value="ECO:0007669"/>
    <property type="project" value="TreeGrafter"/>
</dbReference>
<dbReference type="EMBL" id="VWZJ01011078">
    <property type="protein sequence ID" value="NXG64581.1"/>
    <property type="molecule type" value="Genomic_DNA"/>
</dbReference>
<evidence type="ECO:0000256" key="19">
    <source>
        <dbReference type="PROSITE-ProRule" id="PRU00221"/>
    </source>
</evidence>
<evidence type="ECO:0000256" key="9">
    <source>
        <dbReference type="ARBA" id="ARBA00022737"/>
    </source>
</evidence>
<evidence type="ECO:0000256" key="15">
    <source>
        <dbReference type="ARBA" id="ARBA00023273"/>
    </source>
</evidence>
<organism evidence="22 23">
    <name type="scientific">Hemiprocne comata</name>
    <dbReference type="NCBI Taxonomy" id="243314"/>
    <lineage>
        <taxon>Eukaryota</taxon>
        <taxon>Metazoa</taxon>
        <taxon>Chordata</taxon>
        <taxon>Craniata</taxon>
        <taxon>Vertebrata</taxon>
        <taxon>Euteleostomi</taxon>
        <taxon>Archelosauria</taxon>
        <taxon>Archosauria</taxon>
        <taxon>Dinosauria</taxon>
        <taxon>Saurischia</taxon>
        <taxon>Theropoda</taxon>
        <taxon>Coelurosauria</taxon>
        <taxon>Aves</taxon>
        <taxon>Neognathae</taxon>
        <taxon>Neoaves</taxon>
        <taxon>Strisores</taxon>
        <taxon>Apodiformes</taxon>
        <taxon>Apodidae</taxon>
        <taxon>Hemiprocninae</taxon>
        <taxon>Hemiprocne</taxon>
    </lineage>
</organism>
<evidence type="ECO:0000313" key="23">
    <source>
        <dbReference type="Proteomes" id="UP000518305"/>
    </source>
</evidence>
<dbReference type="PRINTS" id="PR00452">
    <property type="entry name" value="SH3DOMAIN"/>
</dbReference>
<keyword evidence="14" id="KW-0206">Cytoskeleton</keyword>
<feature type="non-terminal residue" evidence="22">
    <location>
        <position position="1249"/>
    </location>
</feature>
<keyword evidence="4 18" id="KW-0728">SH3 domain</keyword>